<evidence type="ECO:0000313" key="3">
    <source>
        <dbReference type="Proteomes" id="UP000283880"/>
    </source>
</evidence>
<dbReference type="Pfam" id="PF20069">
    <property type="entry name" value="DUF6465"/>
    <property type="match status" value="1"/>
</dbReference>
<dbReference type="EMBL" id="QSBM01000001">
    <property type="protein sequence ID" value="RGX32671.1"/>
    <property type="molecule type" value="Genomic_DNA"/>
</dbReference>
<dbReference type="RefSeq" id="WP_007712377.1">
    <property type="nucleotide sequence ID" value="NZ_JAWRJJ010000062.1"/>
</dbReference>
<sequence length="164" mass="17278">MAEPSKTTKAAVKKANVKEEAKAAPETKAAVNEEVKAAPVKEETKAAPAKEEAKTSPAKKTAAKKPAAAKTTTAKTTAKAAPAKKPAAKKPAAKKAAEPKASVHFQFDGKDLIAKDILDQAIASYKKSHKDTEIKDIQLYIVANESAAYYVVNGEGGDDFKVML</sequence>
<name>A0A413FK27_9FIRM</name>
<dbReference type="AlphaFoldDB" id="A0A413FK27"/>
<feature type="region of interest" description="Disordered" evidence="1">
    <location>
        <begin position="1"/>
        <end position="101"/>
    </location>
</feature>
<protein>
    <submittedName>
        <fullName evidence="2">Uncharacterized protein</fullName>
    </submittedName>
</protein>
<dbReference type="OrthoDB" id="2068175at2"/>
<organism evidence="2 3">
    <name type="scientific">Enterocloster asparagiformis</name>
    <dbReference type="NCBI Taxonomy" id="333367"/>
    <lineage>
        <taxon>Bacteria</taxon>
        <taxon>Bacillati</taxon>
        <taxon>Bacillota</taxon>
        <taxon>Clostridia</taxon>
        <taxon>Lachnospirales</taxon>
        <taxon>Lachnospiraceae</taxon>
        <taxon>Enterocloster</taxon>
    </lineage>
</organism>
<evidence type="ECO:0000313" key="2">
    <source>
        <dbReference type="EMBL" id="RGX32671.1"/>
    </source>
</evidence>
<evidence type="ECO:0000256" key="1">
    <source>
        <dbReference type="SAM" id="MobiDB-lite"/>
    </source>
</evidence>
<comment type="caution">
    <text evidence="2">The sequence shown here is derived from an EMBL/GenBank/DDBJ whole genome shotgun (WGS) entry which is preliminary data.</text>
</comment>
<proteinExistence type="predicted"/>
<feature type="compositionally biased region" description="Low complexity" evidence="1">
    <location>
        <begin position="55"/>
        <end position="85"/>
    </location>
</feature>
<dbReference type="Proteomes" id="UP000283880">
    <property type="component" value="Unassembled WGS sequence"/>
</dbReference>
<reference evidence="2 3" key="1">
    <citation type="submission" date="2018-08" db="EMBL/GenBank/DDBJ databases">
        <title>A genome reference for cultivated species of the human gut microbiota.</title>
        <authorList>
            <person name="Zou Y."/>
            <person name="Xue W."/>
            <person name="Luo G."/>
        </authorList>
    </citation>
    <scope>NUCLEOTIDE SEQUENCE [LARGE SCALE GENOMIC DNA]</scope>
    <source>
        <strain evidence="2 3">AF04-15</strain>
    </source>
</reference>
<dbReference type="InterPro" id="IPR046313">
    <property type="entry name" value="DUF6465"/>
</dbReference>
<gene>
    <name evidence="2" type="ORF">DWV29_00165</name>
</gene>
<feature type="compositionally biased region" description="Basic and acidic residues" evidence="1">
    <location>
        <begin position="16"/>
        <end position="54"/>
    </location>
</feature>
<accession>A0A413FK27</accession>